<dbReference type="SMART" id="SM00563">
    <property type="entry name" value="PlsC"/>
    <property type="match status" value="1"/>
</dbReference>
<evidence type="ECO:0000313" key="6">
    <source>
        <dbReference type="EMBL" id="AQS86264.1"/>
    </source>
</evidence>
<evidence type="ECO:0000256" key="3">
    <source>
        <dbReference type="ARBA" id="ARBA00023315"/>
    </source>
</evidence>
<evidence type="ECO:0000259" key="5">
    <source>
        <dbReference type="SMART" id="SM00563"/>
    </source>
</evidence>
<keyword evidence="3 6" id="KW-0012">Acyltransferase</keyword>
<dbReference type="CDD" id="cd07989">
    <property type="entry name" value="LPLAT_AGPAT-like"/>
    <property type="match status" value="1"/>
</dbReference>
<dbReference type="EMBL" id="CP014692">
    <property type="protein sequence ID" value="AQS86264.1"/>
    <property type="molecule type" value="Genomic_DNA"/>
</dbReference>
<dbReference type="PANTHER" id="PTHR10434:SF40">
    <property type="entry name" value="1-ACYL-SN-GLYCEROL-3-PHOSPHATE ACYLTRANSFERASE"/>
    <property type="match status" value="1"/>
</dbReference>
<comment type="pathway">
    <text evidence="1">Lipid metabolism.</text>
</comment>
<organism evidence="6 7">
    <name type="scientific">Acetobacter aceti</name>
    <dbReference type="NCBI Taxonomy" id="435"/>
    <lineage>
        <taxon>Bacteria</taxon>
        <taxon>Pseudomonadati</taxon>
        <taxon>Pseudomonadota</taxon>
        <taxon>Alphaproteobacteria</taxon>
        <taxon>Acetobacterales</taxon>
        <taxon>Acetobacteraceae</taxon>
        <taxon>Acetobacter</taxon>
        <taxon>Acetobacter subgen. Acetobacter</taxon>
    </lineage>
</organism>
<dbReference type="AlphaFoldDB" id="A0A1U9KKD4"/>
<dbReference type="GO" id="GO:0003841">
    <property type="term" value="F:1-acylglycerol-3-phosphate O-acyltransferase activity"/>
    <property type="evidence" value="ECO:0007669"/>
    <property type="project" value="TreeGrafter"/>
</dbReference>
<keyword evidence="4" id="KW-1133">Transmembrane helix</keyword>
<dbReference type="OrthoDB" id="5290997at2"/>
<evidence type="ECO:0000313" key="7">
    <source>
        <dbReference type="Proteomes" id="UP000188937"/>
    </source>
</evidence>
<evidence type="ECO:0000256" key="1">
    <source>
        <dbReference type="ARBA" id="ARBA00005189"/>
    </source>
</evidence>
<feature type="transmembrane region" description="Helical" evidence="4">
    <location>
        <begin position="7"/>
        <end position="25"/>
    </location>
</feature>
<dbReference type="Proteomes" id="UP000188937">
    <property type="component" value="Chromosome"/>
</dbReference>
<protein>
    <submittedName>
        <fullName evidence="6">Acyl-phosphate glycerol 3-phosphate acyltransferase</fullName>
    </submittedName>
</protein>
<dbReference type="SUPFAM" id="SSF69593">
    <property type="entry name" value="Glycerol-3-phosphate (1)-acyltransferase"/>
    <property type="match status" value="1"/>
</dbReference>
<keyword evidence="4" id="KW-0812">Transmembrane</keyword>
<keyword evidence="2 6" id="KW-0808">Transferase</keyword>
<accession>A0A1U9KKD4</accession>
<evidence type="ECO:0000256" key="2">
    <source>
        <dbReference type="ARBA" id="ARBA00022679"/>
    </source>
</evidence>
<dbReference type="KEGG" id="aace:A0U92_04770"/>
<dbReference type="Pfam" id="PF01553">
    <property type="entry name" value="Acyltransferase"/>
    <property type="match status" value="1"/>
</dbReference>
<dbReference type="STRING" id="435.A0U92_04770"/>
<keyword evidence="7" id="KW-1185">Reference proteome</keyword>
<dbReference type="GO" id="GO:0006654">
    <property type="term" value="P:phosphatidic acid biosynthetic process"/>
    <property type="evidence" value="ECO:0007669"/>
    <property type="project" value="TreeGrafter"/>
</dbReference>
<sequence length="234" mass="26234">MRVIRSALFRIYIVAISILMGWVAMPVRLFAPGYAMPYAKLWARFYLAGGRFWCGIHTRIEGLEKLPRDKPFIIASQHQSAFDTLVWMNLVPRPTYVMKEELLKVPLVGPMLKLTGMIPVQRTGGGKAMRNLLKKTEQAAVEGRQMIIFPEGTRMAYGETVPLKPGIVAMARHTGLPVYPVATNSGLYWPSRGFLKRAGTISIIIGDPVEGTGRGEVLQAIEQFWKQARHRLNA</sequence>
<proteinExistence type="predicted"/>
<keyword evidence="4" id="KW-0472">Membrane</keyword>
<dbReference type="RefSeq" id="WP_077814252.1">
    <property type="nucleotide sequence ID" value="NZ_CP014692.1"/>
</dbReference>
<dbReference type="InterPro" id="IPR002123">
    <property type="entry name" value="Plipid/glycerol_acylTrfase"/>
</dbReference>
<evidence type="ECO:0000256" key="4">
    <source>
        <dbReference type="SAM" id="Phobius"/>
    </source>
</evidence>
<feature type="domain" description="Phospholipid/glycerol acyltransferase" evidence="5">
    <location>
        <begin position="72"/>
        <end position="186"/>
    </location>
</feature>
<reference evidence="6 7" key="1">
    <citation type="submission" date="2016-03" db="EMBL/GenBank/DDBJ databases">
        <title>Acetic acid bacteria sequencing.</title>
        <authorList>
            <person name="Brandt J."/>
            <person name="Jakob F."/>
            <person name="Vogel R.F."/>
        </authorList>
    </citation>
    <scope>NUCLEOTIDE SEQUENCE [LARGE SCALE GENOMIC DNA]</scope>
    <source>
        <strain evidence="6 7">TMW2.1153</strain>
    </source>
</reference>
<gene>
    <name evidence="6" type="ORF">A0U92_04770</name>
</gene>
<name>A0A1U9KKD4_ACEAC</name>
<dbReference type="PANTHER" id="PTHR10434">
    <property type="entry name" value="1-ACYL-SN-GLYCEROL-3-PHOSPHATE ACYLTRANSFERASE"/>
    <property type="match status" value="1"/>
</dbReference>